<dbReference type="Pfam" id="PF07970">
    <property type="entry name" value="COPIIcoated_ERV"/>
    <property type="match status" value="1"/>
</dbReference>
<evidence type="ECO:0000313" key="8">
    <source>
        <dbReference type="EMBL" id="EDK38054.2"/>
    </source>
</evidence>
<dbReference type="RefSeq" id="XP_001486481.2">
    <property type="nucleotide sequence ID" value="XM_001486431.1"/>
</dbReference>
<dbReference type="GO" id="GO:0030134">
    <property type="term" value="C:COPII-coated ER to Golgi transport vesicle"/>
    <property type="evidence" value="ECO:0007669"/>
    <property type="project" value="EnsemblFungi"/>
</dbReference>
<organism evidence="8 9">
    <name type="scientific">Meyerozyma guilliermondii (strain ATCC 6260 / CBS 566 / DSM 6381 / JCM 1539 / NBRC 10279 / NRRL Y-324)</name>
    <name type="common">Yeast</name>
    <name type="synonym">Candida guilliermondii</name>
    <dbReference type="NCBI Taxonomy" id="294746"/>
    <lineage>
        <taxon>Eukaryota</taxon>
        <taxon>Fungi</taxon>
        <taxon>Dikarya</taxon>
        <taxon>Ascomycota</taxon>
        <taxon>Saccharomycotina</taxon>
        <taxon>Pichiomycetes</taxon>
        <taxon>Debaryomycetaceae</taxon>
        <taxon>Meyerozyma</taxon>
    </lineage>
</organism>
<dbReference type="InterPro" id="IPR039542">
    <property type="entry name" value="Erv_N"/>
</dbReference>
<keyword evidence="2 5" id="KW-0812">Transmembrane</keyword>
<dbReference type="GO" id="GO:0042802">
    <property type="term" value="F:identical protein binding"/>
    <property type="evidence" value="ECO:0007669"/>
    <property type="project" value="EnsemblFungi"/>
</dbReference>
<keyword evidence="3 5" id="KW-1133">Transmembrane helix</keyword>
<dbReference type="AlphaFoldDB" id="A5DFV0"/>
<feature type="domain" description="Endoplasmic reticulum vesicle transporter C-terminal" evidence="6">
    <location>
        <begin position="210"/>
        <end position="373"/>
    </location>
</feature>
<reference evidence="8 9" key="1">
    <citation type="journal article" date="2009" name="Nature">
        <title>Evolution of pathogenicity and sexual reproduction in eight Candida genomes.</title>
        <authorList>
            <person name="Butler G."/>
            <person name="Rasmussen M.D."/>
            <person name="Lin M.F."/>
            <person name="Santos M.A."/>
            <person name="Sakthikumar S."/>
            <person name="Munro C.A."/>
            <person name="Rheinbay E."/>
            <person name="Grabherr M."/>
            <person name="Forche A."/>
            <person name="Reedy J.L."/>
            <person name="Agrafioti I."/>
            <person name="Arnaud M.B."/>
            <person name="Bates S."/>
            <person name="Brown A.J."/>
            <person name="Brunke S."/>
            <person name="Costanzo M.C."/>
            <person name="Fitzpatrick D.A."/>
            <person name="de Groot P.W."/>
            <person name="Harris D."/>
            <person name="Hoyer L.L."/>
            <person name="Hube B."/>
            <person name="Klis F.M."/>
            <person name="Kodira C."/>
            <person name="Lennard N."/>
            <person name="Logue M.E."/>
            <person name="Martin R."/>
            <person name="Neiman A.M."/>
            <person name="Nikolaou E."/>
            <person name="Quail M.A."/>
            <person name="Quinn J."/>
            <person name="Santos M.C."/>
            <person name="Schmitzberger F.F."/>
            <person name="Sherlock G."/>
            <person name="Shah P."/>
            <person name="Silverstein K.A."/>
            <person name="Skrzypek M.S."/>
            <person name="Soll D."/>
            <person name="Staggs R."/>
            <person name="Stansfield I."/>
            <person name="Stumpf M.P."/>
            <person name="Sudbery P.E."/>
            <person name="Srikantha T."/>
            <person name="Zeng Q."/>
            <person name="Berman J."/>
            <person name="Berriman M."/>
            <person name="Heitman J."/>
            <person name="Gow N.A."/>
            <person name="Lorenz M.C."/>
            <person name="Birren B.W."/>
            <person name="Kellis M."/>
            <person name="Cuomo C.A."/>
        </authorList>
    </citation>
    <scope>NUCLEOTIDE SEQUENCE [LARGE SCALE GENOMIC DNA]</scope>
    <source>
        <strain evidence="9">ATCC 6260 / CBS 566 / DSM 6381 / JCM 1539 / NBRC 10279 / NRRL Y-324</strain>
    </source>
</reference>
<feature type="domain" description="Endoplasmic reticulum vesicle transporter N-terminal" evidence="7">
    <location>
        <begin position="69"/>
        <end position="156"/>
    </location>
</feature>
<keyword evidence="5" id="KW-0813">Transport</keyword>
<dbReference type="STRING" id="294746.A5DFV0"/>
<feature type="transmembrane region" description="Helical" evidence="5">
    <location>
        <begin position="94"/>
        <end position="116"/>
    </location>
</feature>
<keyword evidence="5" id="KW-0256">Endoplasmic reticulum</keyword>
<accession>A5DFV0</accession>
<dbReference type="VEuPathDB" id="FungiDB:PGUG_02151"/>
<dbReference type="InterPro" id="IPR045888">
    <property type="entry name" value="Erv"/>
</dbReference>
<dbReference type="InterPro" id="IPR012936">
    <property type="entry name" value="Erv_C"/>
</dbReference>
<comment type="subcellular location">
    <subcellularLocation>
        <location evidence="5">Endoplasmic reticulum membrane</location>
        <topology evidence="5">Multi-pass membrane protein</topology>
    </subcellularLocation>
    <subcellularLocation>
        <location evidence="5">Endoplasmic reticulum-Golgi intermediate compartment membrane</location>
        <topology evidence="5">Multi-pass membrane protein</topology>
    </subcellularLocation>
    <subcellularLocation>
        <location evidence="5">Golgi apparatus membrane</location>
        <topology evidence="5">Multi-pass membrane protein</topology>
    </subcellularLocation>
    <subcellularLocation>
        <location evidence="1">Membrane</location>
    </subcellularLocation>
</comment>
<dbReference type="FunCoup" id="A5DFV0">
    <property type="interactions" value="369"/>
</dbReference>
<name>A5DFV0_PICGU</name>
<evidence type="ECO:0000256" key="4">
    <source>
        <dbReference type="ARBA" id="ARBA00023136"/>
    </source>
</evidence>
<dbReference type="GO" id="GO:0006890">
    <property type="term" value="P:retrograde vesicle-mediated transport, Golgi to endoplasmic reticulum"/>
    <property type="evidence" value="ECO:0007669"/>
    <property type="project" value="EnsemblFungi"/>
</dbReference>
<keyword evidence="4 5" id="KW-0472">Membrane</keyword>
<evidence type="ECO:0000313" key="9">
    <source>
        <dbReference type="Proteomes" id="UP000001997"/>
    </source>
</evidence>
<sequence>MTEAPGCFRLPKMHRWVSLFMAMWSKDEFLQITVGMQEHSHQLKFSRKQHSRFRSETGRIDMDAFSTRVKTFDAFPKLNSQHAVRSQRGGLSTIMTVVFILFVMWVQIGGFLGGYVDHQFVVDDQVRSDLRINLDMKVAMPCEFLHTNVMDITDDRFLASEVLNFQGSYFFVPDLIRMNDATTDYETPELEEIMLEAGRYEFDREGYHEAESAPACHIFGSIPVNQVSGDFHITAKGMGYRDRAHVDPQALNFSHIIAEFSFGEFYPLIKNPLDFTGKTTDDHFQAYKYYAKVVPTLYERMGLQVDTNQYSITESHRKYELNTNGRIQGVPGIFFKYEFEAIKLIVSDKRIPFTSFVARLATIIGGVFIVAGYLFRLYEKLLKILFGKKYATKDTERKEGGLLDRDY</sequence>
<dbReference type="GO" id="GO:0033116">
    <property type="term" value="C:endoplasmic reticulum-Golgi intermediate compartment membrane"/>
    <property type="evidence" value="ECO:0007669"/>
    <property type="project" value="UniProtKB-SubCell"/>
</dbReference>
<gene>
    <name evidence="8" type="ORF">PGUG_02151</name>
</gene>
<dbReference type="GO" id="GO:0005789">
    <property type="term" value="C:endoplasmic reticulum membrane"/>
    <property type="evidence" value="ECO:0007669"/>
    <property type="project" value="UniProtKB-SubCell"/>
</dbReference>
<dbReference type="Proteomes" id="UP000001997">
    <property type="component" value="Unassembled WGS sequence"/>
</dbReference>
<dbReference type="GeneID" id="5128332"/>
<proteinExistence type="inferred from homology"/>
<protein>
    <recommendedName>
        <fullName evidence="5">Endoplasmic reticulum-Golgi intermediate compartment protein</fullName>
    </recommendedName>
</protein>
<evidence type="ECO:0000256" key="1">
    <source>
        <dbReference type="ARBA" id="ARBA00004370"/>
    </source>
</evidence>
<comment type="function">
    <text evidence="5">Plays a role in transport between endoplasmic reticulum and Golgi.</text>
</comment>
<dbReference type="PANTHER" id="PTHR10984">
    <property type="entry name" value="ENDOPLASMIC RETICULUM-GOLGI INTERMEDIATE COMPARTMENT PROTEIN"/>
    <property type="match status" value="1"/>
</dbReference>
<dbReference type="GO" id="GO:0061852">
    <property type="term" value="C:retrograde transporter complex, Golgi to ER"/>
    <property type="evidence" value="ECO:0007669"/>
    <property type="project" value="EnsemblFungi"/>
</dbReference>
<evidence type="ECO:0000259" key="7">
    <source>
        <dbReference type="Pfam" id="PF13850"/>
    </source>
</evidence>
<feature type="transmembrane region" description="Helical" evidence="5">
    <location>
        <begin position="356"/>
        <end position="375"/>
    </location>
</feature>
<dbReference type="Pfam" id="PF13850">
    <property type="entry name" value="ERGIC_N"/>
    <property type="match status" value="1"/>
</dbReference>
<keyword evidence="5" id="KW-0931">ER-Golgi transport</keyword>
<evidence type="ECO:0000256" key="2">
    <source>
        <dbReference type="ARBA" id="ARBA00022692"/>
    </source>
</evidence>
<comment type="similarity">
    <text evidence="5">Belongs to the ERGIC family.</text>
</comment>
<evidence type="ECO:0000259" key="6">
    <source>
        <dbReference type="Pfam" id="PF07970"/>
    </source>
</evidence>
<dbReference type="OrthoDB" id="5541786at2759"/>
<dbReference type="OMA" id="MTNHYLR"/>
<dbReference type="PANTHER" id="PTHR10984:SF81">
    <property type="entry name" value="ER-DERIVED VESICLES PROTEIN ERV41"/>
    <property type="match status" value="1"/>
</dbReference>
<evidence type="ECO:0000256" key="3">
    <source>
        <dbReference type="ARBA" id="ARBA00022989"/>
    </source>
</evidence>
<dbReference type="GO" id="GO:0000139">
    <property type="term" value="C:Golgi membrane"/>
    <property type="evidence" value="ECO:0007669"/>
    <property type="project" value="UniProtKB-SubCell"/>
</dbReference>
<dbReference type="GO" id="GO:0006888">
    <property type="term" value="P:endoplasmic reticulum to Golgi vesicle-mediated transport"/>
    <property type="evidence" value="ECO:0007669"/>
    <property type="project" value="UniProtKB-UniRule"/>
</dbReference>
<dbReference type="InParanoid" id="A5DFV0"/>
<dbReference type="HOGENOM" id="CLU_034705_2_1_1"/>
<keyword evidence="5" id="KW-0333">Golgi apparatus</keyword>
<keyword evidence="9" id="KW-1185">Reference proteome</keyword>
<dbReference type="KEGG" id="pgu:PGUG_02151"/>
<dbReference type="eggNOG" id="KOG2667">
    <property type="taxonomic scope" value="Eukaryota"/>
</dbReference>
<dbReference type="EMBL" id="CH408156">
    <property type="protein sequence ID" value="EDK38054.2"/>
    <property type="molecule type" value="Genomic_DNA"/>
</dbReference>
<evidence type="ECO:0000256" key="5">
    <source>
        <dbReference type="RuleBase" id="RU369013"/>
    </source>
</evidence>